<organism evidence="3 4">
    <name type="scientific">Plenodomus tracheiphilus IPT5</name>
    <dbReference type="NCBI Taxonomy" id="1408161"/>
    <lineage>
        <taxon>Eukaryota</taxon>
        <taxon>Fungi</taxon>
        <taxon>Dikarya</taxon>
        <taxon>Ascomycota</taxon>
        <taxon>Pezizomycotina</taxon>
        <taxon>Dothideomycetes</taxon>
        <taxon>Pleosporomycetidae</taxon>
        <taxon>Pleosporales</taxon>
        <taxon>Pleosporineae</taxon>
        <taxon>Leptosphaeriaceae</taxon>
        <taxon>Plenodomus</taxon>
    </lineage>
</organism>
<keyword evidence="4" id="KW-1185">Reference proteome</keyword>
<dbReference type="Proteomes" id="UP000799423">
    <property type="component" value="Unassembled WGS sequence"/>
</dbReference>
<evidence type="ECO:0000256" key="2">
    <source>
        <dbReference type="SAM" id="SignalP"/>
    </source>
</evidence>
<feature type="chain" id="PRO_5025486031" description="Secreted protein" evidence="2">
    <location>
        <begin position="20"/>
        <end position="143"/>
    </location>
</feature>
<dbReference type="EMBL" id="MU006308">
    <property type="protein sequence ID" value="KAF2850113.1"/>
    <property type="molecule type" value="Genomic_DNA"/>
</dbReference>
<dbReference type="AlphaFoldDB" id="A0A6A7B472"/>
<name>A0A6A7B472_9PLEO</name>
<feature type="signal peptide" evidence="2">
    <location>
        <begin position="1"/>
        <end position="19"/>
    </location>
</feature>
<reference evidence="3" key="1">
    <citation type="submission" date="2020-01" db="EMBL/GenBank/DDBJ databases">
        <authorList>
            <consortium name="DOE Joint Genome Institute"/>
            <person name="Haridas S."/>
            <person name="Albert R."/>
            <person name="Binder M."/>
            <person name="Bloem J."/>
            <person name="Labutti K."/>
            <person name="Salamov A."/>
            <person name="Andreopoulos B."/>
            <person name="Baker S.E."/>
            <person name="Barry K."/>
            <person name="Bills G."/>
            <person name="Bluhm B.H."/>
            <person name="Cannon C."/>
            <person name="Castanera R."/>
            <person name="Culley D.E."/>
            <person name="Daum C."/>
            <person name="Ezra D."/>
            <person name="Gonzalez J.B."/>
            <person name="Henrissat B."/>
            <person name="Kuo A."/>
            <person name="Liang C."/>
            <person name="Lipzen A."/>
            <person name="Lutzoni F."/>
            <person name="Magnuson J."/>
            <person name="Mondo S."/>
            <person name="Nolan M."/>
            <person name="Ohm R."/>
            <person name="Pangilinan J."/>
            <person name="Park H.-J."/>
            <person name="Ramirez L."/>
            <person name="Alfaro M."/>
            <person name="Sun H."/>
            <person name="Tritt A."/>
            <person name="Yoshinaga Y."/>
            <person name="Zwiers L.-H."/>
            <person name="Turgeon B.G."/>
            <person name="Goodwin S.B."/>
            <person name="Spatafora J.W."/>
            <person name="Crous P.W."/>
            <person name="Grigoriev I.V."/>
        </authorList>
    </citation>
    <scope>NUCLEOTIDE SEQUENCE</scope>
    <source>
        <strain evidence="3">IPT5</strain>
    </source>
</reference>
<protein>
    <recommendedName>
        <fullName evidence="5">Secreted protein</fullName>
    </recommendedName>
</protein>
<keyword evidence="2" id="KW-0732">Signal</keyword>
<evidence type="ECO:0000313" key="3">
    <source>
        <dbReference type="EMBL" id="KAF2850113.1"/>
    </source>
</evidence>
<evidence type="ECO:0000256" key="1">
    <source>
        <dbReference type="SAM" id="MobiDB-lite"/>
    </source>
</evidence>
<accession>A0A6A7B472</accession>
<evidence type="ECO:0008006" key="5">
    <source>
        <dbReference type="Google" id="ProtNLM"/>
    </source>
</evidence>
<proteinExistence type="predicted"/>
<gene>
    <name evidence="3" type="ORF">T440DRAFT_532520</name>
</gene>
<feature type="region of interest" description="Disordered" evidence="1">
    <location>
        <begin position="23"/>
        <end position="48"/>
    </location>
</feature>
<evidence type="ECO:0000313" key="4">
    <source>
        <dbReference type="Proteomes" id="UP000799423"/>
    </source>
</evidence>
<sequence length="143" mass="15840">MQCLGLALALFARSQQTASRAACKSGRTNNAPPHQLPPLCRGRTSAGQSCPTPTTGVWSRGNSVRSCDMSWPYELESWREELEVVEMKPTIAIALRKTTLWPILNSSQAAPAFPATPYVHPRGNTFHILYPNTKLAPSRSQYW</sequence>